<evidence type="ECO:0000313" key="6">
    <source>
        <dbReference type="EMBL" id="MDA0165881.1"/>
    </source>
</evidence>
<dbReference type="GO" id="GO:0005737">
    <property type="term" value="C:cytoplasm"/>
    <property type="evidence" value="ECO:0007669"/>
    <property type="project" value="TreeGrafter"/>
</dbReference>
<dbReference type="PANTHER" id="PTHR11808:SF15">
    <property type="entry name" value="CYSTATHIONINE GAMMA-LYASE"/>
    <property type="match status" value="1"/>
</dbReference>
<dbReference type="Proteomes" id="UP001149140">
    <property type="component" value="Unassembled WGS sequence"/>
</dbReference>
<dbReference type="GO" id="GO:0019343">
    <property type="term" value="P:cysteine biosynthetic process via cystathionine"/>
    <property type="evidence" value="ECO:0007669"/>
    <property type="project" value="TreeGrafter"/>
</dbReference>
<dbReference type="PANTHER" id="PTHR11808">
    <property type="entry name" value="TRANS-SULFURATION ENZYME FAMILY MEMBER"/>
    <property type="match status" value="1"/>
</dbReference>
<feature type="modified residue" description="N6-(pyridoxal phosphate)lysine" evidence="4">
    <location>
        <position position="182"/>
    </location>
</feature>
<evidence type="ECO:0000313" key="7">
    <source>
        <dbReference type="Proteomes" id="UP001149140"/>
    </source>
</evidence>
<dbReference type="InterPro" id="IPR015421">
    <property type="entry name" value="PyrdxlP-dep_Trfase_major"/>
</dbReference>
<dbReference type="Gene3D" id="3.40.640.10">
    <property type="entry name" value="Type I PLP-dependent aspartate aminotransferase-like (Major domain)"/>
    <property type="match status" value="1"/>
</dbReference>
<dbReference type="GO" id="GO:0030170">
    <property type="term" value="F:pyridoxal phosphate binding"/>
    <property type="evidence" value="ECO:0007669"/>
    <property type="project" value="InterPro"/>
</dbReference>
<dbReference type="GO" id="GO:0008483">
    <property type="term" value="F:transaminase activity"/>
    <property type="evidence" value="ECO:0007669"/>
    <property type="project" value="UniProtKB-KW"/>
</dbReference>
<evidence type="ECO:0000256" key="2">
    <source>
        <dbReference type="ARBA" id="ARBA00009077"/>
    </source>
</evidence>
<dbReference type="GO" id="GO:0003962">
    <property type="term" value="F:cystathionine gamma-synthase activity"/>
    <property type="evidence" value="ECO:0007669"/>
    <property type="project" value="TreeGrafter"/>
</dbReference>
<evidence type="ECO:0000256" key="1">
    <source>
        <dbReference type="ARBA" id="ARBA00001933"/>
    </source>
</evidence>
<reference evidence="6" key="1">
    <citation type="submission" date="2022-10" db="EMBL/GenBank/DDBJ databases">
        <title>The WGS of Solirubrobacter ginsenosidimutans DSM 21036.</title>
        <authorList>
            <person name="Jiang Z."/>
        </authorList>
    </citation>
    <scope>NUCLEOTIDE SEQUENCE</scope>
    <source>
        <strain evidence="6">DSM 21036</strain>
    </source>
</reference>
<dbReference type="AlphaFoldDB" id="A0A9X3N233"/>
<proteinExistence type="inferred from homology"/>
<evidence type="ECO:0000256" key="3">
    <source>
        <dbReference type="ARBA" id="ARBA00022898"/>
    </source>
</evidence>
<dbReference type="EMBL" id="JAPDOD010000054">
    <property type="protein sequence ID" value="MDA0165881.1"/>
    <property type="molecule type" value="Genomic_DNA"/>
</dbReference>
<name>A0A9X3N233_9ACTN</name>
<dbReference type="InterPro" id="IPR015422">
    <property type="entry name" value="PyrdxlP-dep_Trfase_small"/>
</dbReference>
<protein>
    <submittedName>
        <fullName evidence="6">PLP-dependent aspartate aminotransferase family protein</fullName>
    </submittedName>
</protein>
<dbReference type="GO" id="GO:0004123">
    <property type="term" value="F:cystathionine gamma-lyase activity"/>
    <property type="evidence" value="ECO:0007669"/>
    <property type="project" value="TreeGrafter"/>
</dbReference>
<comment type="similarity">
    <text evidence="2 5">Belongs to the trans-sulfuration enzymes family.</text>
</comment>
<evidence type="ECO:0000256" key="4">
    <source>
        <dbReference type="PIRSR" id="PIRSR001434-2"/>
    </source>
</evidence>
<dbReference type="GO" id="GO:0019346">
    <property type="term" value="P:transsulfuration"/>
    <property type="evidence" value="ECO:0007669"/>
    <property type="project" value="InterPro"/>
</dbReference>
<keyword evidence="3 4" id="KW-0663">Pyridoxal phosphate</keyword>
<comment type="caution">
    <text evidence="6">The sequence shown here is derived from an EMBL/GenBank/DDBJ whole genome shotgun (WGS) entry which is preliminary data.</text>
</comment>
<accession>A0A9X3N233</accession>
<keyword evidence="6" id="KW-0032">Aminotransferase</keyword>
<dbReference type="SUPFAM" id="SSF53383">
    <property type="entry name" value="PLP-dependent transferases"/>
    <property type="match status" value="1"/>
</dbReference>
<evidence type="ECO:0000256" key="5">
    <source>
        <dbReference type="RuleBase" id="RU362118"/>
    </source>
</evidence>
<dbReference type="InterPro" id="IPR015424">
    <property type="entry name" value="PyrdxlP-dep_Trfase"/>
</dbReference>
<dbReference type="Pfam" id="PF01053">
    <property type="entry name" value="Cys_Met_Meta_PP"/>
    <property type="match status" value="1"/>
</dbReference>
<sequence length="344" mass="36032">MDRSTIAIHAGRGPRTSGSPLNAPLVLASSFHGDTYAREEGSPSWEAFEEAIGALEGGSAVAFSSGTAGAAAILETLPAGARVVGPVAGYAWTRSLLAERAAVGRIVLETVDTTDTEATLRACAGADLLWLETPSNPLLEVCELDRLCAASVPVAVDSTFATPLLQRPLELGATFAMHSATKFIGGHSDLLLGVISTRDPAALRHARAQVGATPGALEAFLALRGLRTLPVRLELAQRSASTLASRLLEHPAVSAVHYPGLPGDRFHERAARFMDGFGAMLSFELQGDPDAVCGAVEVFTHAKSLGGVESLIDRRGPSLIRLSVGCEHVEDLWSDLDRALQISG</sequence>
<dbReference type="RefSeq" id="WP_270045144.1">
    <property type="nucleotide sequence ID" value="NZ_JAPDOD010000054.1"/>
</dbReference>
<keyword evidence="6" id="KW-0808">Transferase</keyword>
<gene>
    <name evidence="6" type="ORF">OM076_36790</name>
</gene>
<comment type="cofactor">
    <cofactor evidence="1 5">
        <name>pyridoxal 5'-phosphate</name>
        <dbReference type="ChEBI" id="CHEBI:597326"/>
    </cofactor>
</comment>
<dbReference type="PIRSF" id="PIRSF001434">
    <property type="entry name" value="CGS"/>
    <property type="match status" value="1"/>
</dbReference>
<keyword evidence="7" id="KW-1185">Reference proteome</keyword>
<dbReference type="Gene3D" id="3.90.1150.10">
    <property type="entry name" value="Aspartate Aminotransferase, domain 1"/>
    <property type="match status" value="1"/>
</dbReference>
<dbReference type="InterPro" id="IPR000277">
    <property type="entry name" value="Cys/Met-Metab_PyrdxlP-dep_enz"/>
</dbReference>
<organism evidence="6 7">
    <name type="scientific">Solirubrobacter ginsenosidimutans</name>
    <dbReference type="NCBI Taxonomy" id="490573"/>
    <lineage>
        <taxon>Bacteria</taxon>
        <taxon>Bacillati</taxon>
        <taxon>Actinomycetota</taxon>
        <taxon>Thermoleophilia</taxon>
        <taxon>Solirubrobacterales</taxon>
        <taxon>Solirubrobacteraceae</taxon>
        <taxon>Solirubrobacter</taxon>
    </lineage>
</organism>